<dbReference type="Proteomes" id="UP000308730">
    <property type="component" value="Unassembled WGS sequence"/>
</dbReference>
<evidence type="ECO:0000313" key="2">
    <source>
        <dbReference type="EMBL" id="THH14993.1"/>
    </source>
</evidence>
<dbReference type="AlphaFoldDB" id="A0A4V3XEU5"/>
<organism evidence="2 3">
    <name type="scientific">Antrodiella citrinella</name>
    <dbReference type="NCBI Taxonomy" id="2447956"/>
    <lineage>
        <taxon>Eukaryota</taxon>
        <taxon>Fungi</taxon>
        <taxon>Dikarya</taxon>
        <taxon>Basidiomycota</taxon>
        <taxon>Agaricomycotina</taxon>
        <taxon>Agaricomycetes</taxon>
        <taxon>Polyporales</taxon>
        <taxon>Steccherinaceae</taxon>
        <taxon>Antrodiella</taxon>
    </lineage>
</organism>
<dbReference type="OrthoDB" id="2687443at2759"/>
<keyword evidence="3" id="KW-1185">Reference proteome</keyword>
<dbReference type="InterPro" id="IPR046522">
    <property type="entry name" value="DUF6699"/>
</dbReference>
<accession>A0A4V3XEU5</accession>
<name>A0A4V3XEU5_9APHY</name>
<comment type="caution">
    <text evidence="2">The sequence shown here is derived from an EMBL/GenBank/DDBJ whole genome shotgun (WGS) entry which is preliminary data.</text>
</comment>
<gene>
    <name evidence="2" type="ORF">EUX98_g9531</name>
</gene>
<feature type="domain" description="DUF6699" evidence="1">
    <location>
        <begin position="125"/>
        <end position="190"/>
    </location>
</feature>
<evidence type="ECO:0000313" key="3">
    <source>
        <dbReference type="Proteomes" id="UP000308730"/>
    </source>
</evidence>
<dbReference type="EMBL" id="SGPM01000869">
    <property type="protein sequence ID" value="THH14993.1"/>
    <property type="molecule type" value="Genomic_DNA"/>
</dbReference>
<proteinExistence type="predicted"/>
<evidence type="ECO:0000259" key="1">
    <source>
        <dbReference type="Pfam" id="PF20415"/>
    </source>
</evidence>
<reference evidence="2 3" key="1">
    <citation type="submission" date="2019-02" db="EMBL/GenBank/DDBJ databases">
        <title>Genome sequencing of the rare red list fungi Antrodiella citrinella (Flaviporus citrinellus).</title>
        <authorList>
            <person name="Buettner E."/>
            <person name="Kellner H."/>
        </authorList>
    </citation>
    <scope>NUCLEOTIDE SEQUENCE [LARGE SCALE GENOMIC DNA]</scope>
    <source>
        <strain evidence="2 3">DSM 108506</strain>
    </source>
</reference>
<dbReference type="Pfam" id="PF20415">
    <property type="entry name" value="DUF6699"/>
    <property type="match status" value="1"/>
</dbReference>
<sequence length="229" mass="25698">MCSYLEWQLNIEPQIMKDFEERVRRDFKGNGPYPAYSLSSPAPSPMPSTTPYPSVLHEIGVLISPEINTFDARATAVAGDAASAVTQYQRVWPEDDTAFMAALFLGPTHDPRCAGQYGRPAITGPPSARQRVGSHTLHMRALIPSMRFFSDYFPWYIQVEISNPTGTTMYDIFRAVWILMQTQISYEDSYSCEMDEWVCAQVGGRRSVSLPVSTSIKVNKQISRYAYGG</sequence>
<protein>
    <recommendedName>
        <fullName evidence="1">DUF6699 domain-containing protein</fullName>
    </recommendedName>
</protein>